<dbReference type="EMBL" id="UINC01231482">
    <property type="protein sequence ID" value="SVE64030.1"/>
    <property type="molecule type" value="Genomic_DNA"/>
</dbReference>
<name>A0A383F5X1_9ZZZZ</name>
<evidence type="ECO:0000313" key="1">
    <source>
        <dbReference type="EMBL" id="SVE64030.1"/>
    </source>
</evidence>
<protein>
    <submittedName>
        <fullName evidence="1">Uncharacterized protein</fullName>
    </submittedName>
</protein>
<sequence length="22" mass="2545">MASSIDDQQNEFFEIDPNIIFA</sequence>
<organism evidence="1">
    <name type="scientific">marine metagenome</name>
    <dbReference type="NCBI Taxonomy" id="408172"/>
    <lineage>
        <taxon>unclassified sequences</taxon>
        <taxon>metagenomes</taxon>
        <taxon>ecological metagenomes</taxon>
    </lineage>
</organism>
<accession>A0A383F5X1</accession>
<gene>
    <name evidence="1" type="ORF">METZ01_LOCUS516884</name>
</gene>
<proteinExistence type="predicted"/>
<reference evidence="1" key="1">
    <citation type="submission" date="2018-05" db="EMBL/GenBank/DDBJ databases">
        <authorList>
            <person name="Lanie J.A."/>
            <person name="Ng W.-L."/>
            <person name="Kazmierczak K.M."/>
            <person name="Andrzejewski T.M."/>
            <person name="Davidsen T.M."/>
            <person name="Wayne K.J."/>
            <person name="Tettelin H."/>
            <person name="Glass J.I."/>
            <person name="Rusch D."/>
            <person name="Podicherti R."/>
            <person name="Tsui H.-C.T."/>
            <person name="Winkler M.E."/>
        </authorList>
    </citation>
    <scope>NUCLEOTIDE SEQUENCE</scope>
</reference>
<dbReference type="AlphaFoldDB" id="A0A383F5X1"/>